<feature type="region of interest" description="Disordered" evidence="1">
    <location>
        <begin position="32"/>
        <end position="135"/>
    </location>
</feature>
<reference evidence="3" key="1">
    <citation type="submission" date="2022-12" db="EMBL/GenBank/DDBJ databases">
        <title>Polyphasic identification of a Novel Hot-Spring Cyanobacterium Ocullathermofonsia sinensis gen nov. sp. nov. and Genomic Insights on its Adaptations to the Thermal Habitat.</title>
        <authorList>
            <person name="Daroch M."/>
            <person name="Tang J."/>
            <person name="Jiang Y."/>
        </authorList>
    </citation>
    <scope>NUCLEOTIDE SEQUENCE</scope>
    <source>
        <strain evidence="3">PKUAC-SCTA174</strain>
    </source>
</reference>
<dbReference type="RefSeq" id="WP_268609767.1">
    <property type="nucleotide sequence ID" value="NZ_CP113797.1"/>
</dbReference>
<feature type="compositionally biased region" description="Basic and acidic residues" evidence="1">
    <location>
        <begin position="85"/>
        <end position="135"/>
    </location>
</feature>
<accession>A0A9E8ZEL8</accession>
<proteinExistence type="predicted"/>
<evidence type="ECO:0000313" key="3">
    <source>
        <dbReference type="EMBL" id="WAL59948.1"/>
    </source>
</evidence>
<gene>
    <name evidence="3" type="ORF">OXH18_22700</name>
</gene>
<dbReference type="KEGG" id="tsin:OXH18_22700"/>
<evidence type="ECO:0000256" key="2">
    <source>
        <dbReference type="SAM" id="SignalP"/>
    </source>
</evidence>
<dbReference type="EMBL" id="CP113797">
    <property type="protein sequence ID" value="WAL59948.1"/>
    <property type="molecule type" value="Genomic_DNA"/>
</dbReference>
<keyword evidence="4" id="KW-1185">Reference proteome</keyword>
<evidence type="ECO:0000256" key="1">
    <source>
        <dbReference type="SAM" id="MobiDB-lite"/>
    </source>
</evidence>
<name>A0A9E8ZEL8_9CYAN</name>
<organism evidence="3 4">
    <name type="scientific">Thermocoleostomius sinensis A174</name>
    <dbReference type="NCBI Taxonomy" id="2016057"/>
    <lineage>
        <taxon>Bacteria</taxon>
        <taxon>Bacillati</taxon>
        <taxon>Cyanobacteriota</taxon>
        <taxon>Cyanophyceae</taxon>
        <taxon>Oculatellales</taxon>
        <taxon>Oculatellaceae</taxon>
        <taxon>Thermocoleostomius</taxon>
    </lineage>
</organism>
<keyword evidence="2" id="KW-0732">Signal</keyword>
<protein>
    <submittedName>
        <fullName evidence="3">Uncharacterized protein</fullName>
    </submittedName>
</protein>
<dbReference type="AlphaFoldDB" id="A0A9E8ZEL8"/>
<feature type="signal peptide" evidence="2">
    <location>
        <begin position="1"/>
        <end position="28"/>
    </location>
</feature>
<dbReference type="Proteomes" id="UP001163152">
    <property type="component" value="Chromosome"/>
</dbReference>
<sequence length="135" mass="14814">MKKIMRGLIAVAFISTIGLTGFARSAFAAPSNSLNAQTHTVSAASHKTRDRDNLQDTVSSDPGRRDRDNIQDSTSPDRGGQPAKRNRDDRGRGDRGRNDRGRSREDHDDRGRDRGGMGRSGHNDGGRSDRGNSRR</sequence>
<feature type="compositionally biased region" description="Polar residues" evidence="1">
    <location>
        <begin position="32"/>
        <end position="45"/>
    </location>
</feature>
<evidence type="ECO:0000313" key="4">
    <source>
        <dbReference type="Proteomes" id="UP001163152"/>
    </source>
</evidence>
<feature type="chain" id="PRO_5038396168" evidence="2">
    <location>
        <begin position="29"/>
        <end position="135"/>
    </location>
</feature>